<sequence length="843" mass="94983">MLRRLPRISKIISQRQYCQRQLTELEFDKKSEEYLNKTSEYLDQIPDIVSCDNEYDINYSMGVLTAKISDSVGTYVINKQTPNRQIWLSSPLSGPKRYDFFNGDWIYTHDKVPLNELLTKEFRKIFKTDKIKFDYMKAWEVTKFGTKISLANRPIPTINKGNELLVKVKAASVNPIDTRMVQGYGNEILSRWRQVHDMSWDSYNRLPLILGRDMSGEIVQVGNKVDDFKVGDEIIATIPPIYNGSHAEYAITDTTNAVLKPKNVSHVEGVALAYTTATVWSALCCFGRLNSENAKYNSVLIHGGSGGVGVSAIQLLKSWNVEKVVATSSEKNLNIIKNLGGIPLDYNDENIKDKILNEGPFDLILSCVDTDLSRWSDKAMGIWRNCIHVSLVSPLLKDTDRYGLPLGLLSTACKHFERSFESIKNGRWFSYGFFTSNKDCMEYYGKALESRKIKPIIEKEYSFMQMREAYDKVEQIHGKGKKRHYYLLLDMKAWQVTKFGSPLTLANTSIPSIKNGNDILVKVKAASVNPIDTRMPQGLGNTMLSRWKQIHNMSWNSYNRLPLIPGRDMSGEIVEIGGKVNKFKVGDEVIALIPPIHNGSHAEYAITDVSSAVLKPKNVSHVEGVALASTFSTAWSALHLFGRINSKNAKDNNVLIHGGSGGVGVSAIQLLKSWNINKVVATSSAKNLDIIENLGGIPLDYNDKNIKDKISKEGPYDLILSCVDTDVSRWSEQTLRKWKNSVYISLISTLLEDTDKYTLPIGLTLFGLKQVGKGFQSILNGRWFIYGFSIPNSECMEYYAKILKSGKIKPVIEKEYTFIQVPKAYEKVEKLHGRGKTVINFDL</sequence>
<dbReference type="InterPro" id="IPR011032">
    <property type="entry name" value="GroES-like_sf"/>
</dbReference>
<dbReference type="SMART" id="SM01219">
    <property type="entry name" value="Frataxin_Cyay"/>
    <property type="match status" value="1"/>
</dbReference>
<dbReference type="Gene3D" id="3.30.920.10">
    <property type="entry name" value="Frataxin/CyaY"/>
    <property type="match status" value="1"/>
</dbReference>
<dbReference type="InterPro" id="IPR017789">
    <property type="entry name" value="Frataxin"/>
</dbReference>
<dbReference type="InterPro" id="IPR036291">
    <property type="entry name" value="NAD(P)-bd_dom_sf"/>
</dbReference>
<keyword evidence="10" id="KW-0408">Iron</keyword>
<evidence type="ECO:0000259" key="14">
    <source>
        <dbReference type="SMART" id="SM00829"/>
    </source>
</evidence>
<evidence type="ECO:0000313" key="15">
    <source>
        <dbReference type="Proteomes" id="UP000038045"/>
    </source>
</evidence>
<dbReference type="GO" id="GO:0016226">
    <property type="term" value="P:iron-sulfur cluster assembly"/>
    <property type="evidence" value="ECO:0007669"/>
    <property type="project" value="InterPro"/>
</dbReference>
<dbReference type="GO" id="GO:0004322">
    <property type="term" value="F:ferroxidase activity"/>
    <property type="evidence" value="ECO:0007669"/>
    <property type="project" value="UniProtKB-EC"/>
</dbReference>
<dbReference type="PROSITE" id="PS50810">
    <property type="entry name" value="FRATAXIN_2"/>
    <property type="match status" value="1"/>
</dbReference>
<evidence type="ECO:0000256" key="8">
    <source>
        <dbReference type="ARBA" id="ARBA00022946"/>
    </source>
</evidence>
<name>A0A0N4ZM87_PARTI</name>
<dbReference type="Gene3D" id="3.40.50.720">
    <property type="entry name" value="NAD(P)-binding Rossmann-like Domain"/>
    <property type="match status" value="2"/>
</dbReference>
<dbReference type="PANTHER" id="PTHR11695">
    <property type="entry name" value="ALCOHOL DEHYDROGENASE RELATED"/>
    <property type="match status" value="1"/>
</dbReference>
<evidence type="ECO:0000313" key="16">
    <source>
        <dbReference type="WBParaSite" id="PTRK_0000965500.1"/>
    </source>
</evidence>
<dbReference type="SUPFAM" id="SSF55387">
    <property type="entry name" value="Frataxin/Nqo15-like"/>
    <property type="match status" value="1"/>
</dbReference>
<evidence type="ECO:0000256" key="9">
    <source>
        <dbReference type="ARBA" id="ARBA00023002"/>
    </source>
</evidence>
<dbReference type="GO" id="GO:0006826">
    <property type="term" value="P:iron ion transport"/>
    <property type="evidence" value="ECO:0007669"/>
    <property type="project" value="UniProtKB-KW"/>
</dbReference>
<comment type="catalytic activity">
    <reaction evidence="13">
        <text>4 Fe(2+) + O2 + 4 H(+) = 4 Fe(3+) + 2 H2O</text>
        <dbReference type="Rhea" id="RHEA:11148"/>
        <dbReference type="ChEBI" id="CHEBI:15377"/>
        <dbReference type="ChEBI" id="CHEBI:15378"/>
        <dbReference type="ChEBI" id="CHEBI:15379"/>
        <dbReference type="ChEBI" id="CHEBI:29033"/>
        <dbReference type="ChEBI" id="CHEBI:29034"/>
        <dbReference type="EC" id="1.16.3.1"/>
    </reaction>
</comment>
<dbReference type="GO" id="GO:0008199">
    <property type="term" value="F:ferric iron binding"/>
    <property type="evidence" value="ECO:0007669"/>
    <property type="project" value="InterPro"/>
</dbReference>
<dbReference type="InterPro" id="IPR020895">
    <property type="entry name" value="Frataxin_CS"/>
</dbReference>
<dbReference type="NCBIfam" id="TIGR03421">
    <property type="entry name" value="FeS_CyaY"/>
    <property type="match status" value="1"/>
</dbReference>
<dbReference type="Proteomes" id="UP000038045">
    <property type="component" value="Unplaced"/>
</dbReference>
<dbReference type="Pfam" id="PF13602">
    <property type="entry name" value="ADH_zinc_N_2"/>
    <property type="match status" value="2"/>
</dbReference>
<evidence type="ECO:0000256" key="1">
    <source>
        <dbReference type="ARBA" id="ARBA00004173"/>
    </source>
</evidence>
<dbReference type="STRING" id="131310.A0A0N4ZM87"/>
<dbReference type="PRINTS" id="PR00904">
    <property type="entry name" value="FRATAXIN"/>
</dbReference>
<protein>
    <recommendedName>
        <fullName evidence="4">ferroxidase</fullName>
        <ecNumber evidence="4">1.16.3.1</ecNumber>
    </recommendedName>
</protein>
<dbReference type="Gene3D" id="3.90.180.10">
    <property type="entry name" value="Medium-chain alcohol dehydrogenases, catalytic domain"/>
    <property type="match status" value="2"/>
</dbReference>
<dbReference type="PANTHER" id="PTHR11695:SF294">
    <property type="entry name" value="RETICULON-4-INTERACTING PROTEIN 1, MITOCHONDRIAL"/>
    <property type="match status" value="1"/>
</dbReference>
<keyword evidence="9" id="KW-0560">Oxidoreductase</keyword>
<dbReference type="GO" id="GO:0005739">
    <property type="term" value="C:mitochondrion"/>
    <property type="evidence" value="ECO:0007669"/>
    <property type="project" value="UniProtKB-SubCell"/>
</dbReference>
<evidence type="ECO:0000256" key="6">
    <source>
        <dbReference type="ARBA" id="ARBA00022448"/>
    </source>
</evidence>
<evidence type="ECO:0000256" key="10">
    <source>
        <dbReference type="ARBA" id="ARBA00023004"/>
    </source>
</evidence>
<comment type="similarity">
    <text evidence="3">Belongs to the zinc-containing alcohol dehydrogenase family. Quinone oxidoreductase subfamily.</text>
</comment>
<dbReference type="Pfam" id="PF01491">
    <property type="entry name" value="Frataxin_Cyay"/>
    <property type="match status" value="1"/>
</dbReference>
<dbReference type="SUPFAM" id="SSF51735">
    <property type="entry name" value="NAD(P)-binding Rossmann-fold domains"/>
    <property type="match status" value="2"/>
</dbReference>
<evidence type="ECO:0000256" key="13">
    <source>
        <dbReference type="ARBA" id="ARBA00047990"/>
    </source>
</evidence>
<dbReference type="NCBIfam" id="TIGR03422">
    <property type="entry name" value="mito_frataxin"/>
    <property type="match status" value="1"/>
</dbReference>
<keyword evidence="6" id="KW-0813">Transport</keyword>
<evidence type="ECO:0000256" key="4">
    <source>
        <dbReference type="ARBA" id="ARBA00013107"/>
    </source>
</evidence>
<keyword evidence="15" id="KW-1185">Reference proteome</keyword>
<dbReference type="AlphaFoldDB" id="A0A0N4ZM87"/>
<feature type="domain" description="Enoyl reductase (ER)" evidence="14">
    <location>
        <begin position="500"/>
        <end position="839"/>
    </location>
</feature>
<evidence type="ECO:0000256" key="7">
    <source>
        <dbReference type="ARBA" id="ARBA00022496"/>
    </source>
</evidence>
<accession>A0A0N4ZM87</accession>
<evidence type="ECO:0000256" key="11">
    <source>
        <dbReference type="ARBA" id="ARBA00023065"/>
    </source>
</evidence>
<keyword evidence="11" id="KW-0406">Ion transport</keyword>
<keyword evidence="5" id="KW-0409">Iron storage</keyword>
<dbReference type="SUPFAM" id="SSF50129">
    <property type="entry name" value="GroES-like"/>
    <property type="match status" value="2"/>
</dbReference>
<comment type="subcellular location">
    <subcellularLocation>
        <location evidence="1">Mitochondrion</location>
    </subcellularLocation>
</comment>
<reference evidence="16" key="1">
    <citation type="submission" date="2017-02" db="UniProtKB">
        <authorList>
            <consortium name="WormBaseParasite"/>
        </authorList>
    </citation>
    <scope>IDENTIFICATION</scope>
</reference>
<keyword evidence="8" id="KW-0809">Transit peptide</keyword>
<evidence type="ECO:0000256" key="3">
    <source>
        <dbReference type="ARBA" id="ARBA00010371"/>
    </source>
</evidence>
<dbReference type="GO" id="GO:0006879">
    <property type="term" value="P:intracellular iron ion homeostasis"/>
    <property type="evidence" value="ECO:0007669"/>
    <property type="project" value="UniProtKB-KW"/>
</dbReference>
<dbReference type="WBParaSite" id="PTRK_0000965500.1">
    <property type="protein sequence ID" value="PTRK_0000965500.1"/>
    <property type="gene ID" value="PTRK_0000965500"/>
</dbReference>
<dbReference type="InterPro" id="IPR050700">
    <property type="entry name" value="YIM1/Zinc_Alcohol_DH_Fams"/>
</dbReference>
<dbReference type="InterPro" id="IPR013154">
    <property type="entry name" value="ADH-like_N"/>
</dbReference>
<evidence type="ECO:0000256" key="5">
    <source>
        <dbReference type="ARBA" id="ARBA00022434"/>
    </source>
</evidence>
<dbReference type="EC" id="1.16.3.1" evidence="4"/>
<dbReference type="InterPro" id="IPR020843">
    <property type="entry name" value="ER"/>
</dbReference>
<dbReference type="InterPro" id="IPR036524">
    <property type="entry name" value="Frataxin/CyaY_sf"/>
</dbReference>
<proteinExistence type="inferred from homology"/>
<dbReference type="FunFam" id="3.40.50.720:FF:000147">
    <property type="entry name" value="Reticulon-4-interacting protein 1 homolog, mitochondrial"/>
    <property type="match status" value="2"/>
</dbReference>
<dbReference type="Pfam" id="PF08240">
    <property type="entry name" value="ADH_N"/>
    <property type="match status" value="2"/>
</dbReference>
<keyword evidence="7" id="KW-0410">Iron transport</keyword>
<keyword evidence="12" id="KW-0496">Mitochondrion</keyword>
<dbReference type="SMART" id="SM00829">
    <property type="entry name" value="PKS_ER"/>
    <property type="match status" value="1"/>
</dbReference>
<comment type="similarity">
    <text evidence="2">Belongs to the frataxin family.</text>
</comment>
<organism evidence="15 16">
    <name type="scientific">Parastrongyloides trichosuri</name>
    <name type="common">Possum-specific nematode worm</name>
    <dbReference type="NCBI Taxonomy" id="131310"/>
    <lineage>
        <taxon>Eukaryota</taxon>
        <taxon>Metazoa</taxon>
        <taxon>Ecdysozoa</taxon>
        <taxon>Nematoda</taxon>
        <taxon>Chromadorea</taxon>
        <taxon>Rhabditida</taxon>
        <taxon>Tylenchina</taxon>
        <taxon>Panagrolaimomorpha</taxon>
        <taxon>Strongyloidoidea</taxon>
        <taxon>Strongyloididae</taxon>
        <taxon>Parastrongyloides</taxon>
    </lineage>
</organism>
<dbReference type="InterPro" id="IPR002908">
    <property type="entry name" value="Frataxin/CyaY"/>
</dbReference>
<dbReference type="PROSITE" id="PS01344">
    <property type="entry name" value="FRATAXIN_1"/>
    <property type="match status" value="1"/>
</dbReference>
<evidence type="ECO:0000256" key="2">
    <source>
        <dbReference type="ARBA" id="ARBA00008183"/>
    </source>
</evidence>
<evidence type="ECO:0000256" key="12">
    <source>
        <dbReference type="ARBA" id="ARBA00023128"/>
    </source>
</evidence>